<sequence length="210" mass="24007">MEHHHISTHTVSGETFDRTEDIVDQYHDKINLYLERLLWWNSRLNLVSRNVPRETILQHIRHSLLLSQFDAFINAELIVDAGTGGGLPGLPLAITHPDKHLVLNDLVTKKCLAIKQMAQKLQLKNIGIIDGSIEHLEQDQSFLLISKHAFKISDLIQMTSHLPWQKIVLYKGASFEQELEDISTPLNINCYNLSGYSEFYEGKSILVISR</sequence>
<dbReference type="InterPro" id="IPR029063">
    <property type="entry name" value="SAM-dependent_MTases_sf"/>
</dbReference>
<evidence type="ECO:0000313" key="7">
    <source>
        <dbReference type="EMBL" id="NGP87157.1"/>
    </source>
</evidence>
<proteinExistence type="inferred from homology"/>
<evidence type="ECO:0000256" key="4">
    <source>
        <dbReference type="ARBA" id="ARBA00022679"/>
    </source>
</evidence>
<name>A0A6M1SZQ6_9BACT</name>
<comment type="caution">
    <text evidence="7">The sequence shown here is derived from an EMBL/GenBank/DDBJ whole genome shotgun (WGS) entry which is preliminary data.</text>
</comment>
<keyword evidence="1 6" id="KW-0963">Cytoplasm</keyword>
<dbReference type="GO" id="GO:0070043">
    <property type="term" value="F:rRNA (guanine-N7-)-methyltransferase activity"/>
    <property type="evidence" value="ECO:0007669"/>
    <property type="project" value="UniProtKB-UniRule"/>
</dbReference>
<dbReference type="GO" id="GO:0005829">
    <property type="term" value="C:cytosol"/>
    <property type="evidence" value="ECO:0007669"/>
    <property type="project" value="TreeGrafter"/>
</dbReference>
<evidence type="ECO:0000256" key="5">
    <source>
        <dbReference type="ARBA" id="ARBA00022691"/>
    </source>
</evidence>
<keyword evidence="5 6" id="KW-0949">S-adenosyl-L-methionine</keyword>
<comment type="subcellular location">
    <subcellularLocation>
        <location evidence="6">Cytoplasm</location>
    </subcellularLocation>
</comment>
<feature type="binding site" evidence="6">
    <location>
        <position position="82"/>
    </location>
    <ligand>
        <name>S-adenosyl-L-methionine</name>
        <dbReference type="ChEBI" id="CHEBI:59789"/>
    </ligand>
</feature>
<keyword evidence="3 6" id="KW-0489">Methyltransferase</keyword>
<organism evidence="7 8">
    <name type="scientific">Fodinibius halophilus</name>
    <dbReference type="NCBI Taxonomy" id="1736908"/>
    <lineage>
        <taxon>Bacteria</taxon>
        <taxon>Pseudomonadati</taxon>
        <taxon>Balneolota</taxon>
        <taxon>Balneolia</taxon>
        <taxon>Balneolales</taxon>
        <taxon>Balneolaceae</taxon>
        <taxon>Fodinibius</taxon>
    </lineage>
</organism>
<dbReference type="InterPro" id="IPR003682">
    <property type="entry name" value="rRNA_ssu_MeTfrase_G"/>
</dbReference>
<dbReference type="PANTHER" id="PTHR31760">
    <property type="entry name" value="S-ADENOSYL-L-METHIONINE-DEPENDENT METHYLTRANSFERASES SUPERFAMILY PROTEIN"/>
    <property type="match status" value="1"/>
</dbReference>
<evidence type="ECO:0000313" key="8">
    <source>
        <dbReference type="Proteomes" id="UP000479132"/>
    </source>
</evidence>
<dbReference type="EC" id="2.1.1.-" evidence="6"/>
<keyword evidence="4 6" id="KW-0808">Transferase</keyword>
<accession>A0A6M1SZQ6</accession>
<dbReference type="AlphaFoldDB" id="A0A6M1SZQ6"/>
<comment type="similarity">
    <text evidence="6">Belongs to the methyltransferase superfamily. RNA methyltransferase RsmG family.</text>
</comment>
<keyword evidence="2 6" id="KW-0698">rRNA processing</keyword>
<comment type="caution">
    <text evidence="6">Lacks conserved residue(s) required for the propagation of feature annotation.</text>
</comment>
<feature type="binding site" evidence="6">
    <location>
        <position position="147"/>
    </location>
    <ligand>
        <name>S-adenosyl-L-methionine</name>
        <dbReference type="ChEBI" id="CHEBI:59789"/>
    </ligand>
</feature>
<dbReference type="PIRSF" id="PIRSF003078">
    <property type="entry name" value="GidB"/>
    <property type="match status" value="1"/>
</dbReference>
<dbReference type="RefSeq" id="WP_165265657.1">
    <property type="nucleotide sequence ID" value="NZ_JAALLS010000002.1"/>
</dbReference>
<feature type="binding site" evidence="6">
    <location>
        <begin position="133"/>
        <end position="134"/>
    </location>
    <ligand>
        <name>S-adenosyl-L-methionine</name>
        <dbReference type="ChEBI" id="CHEBI:59789"/>
    </ligand>
</feature>
<dbReference type="EMBL" id="JAALLS010000002">
    <property type="protein sequence ID" value="NGP87157.1"/>
    <property type="molecule type" value="Genomic_DNA"/>
</dbReference>
<evidence type="ECO:0000256" key="3">
    <source>
        <dbReference type="ARBA" id="ARBA00022603"/>
    </source>
</evidence>
<gene>
    <name evidence="6" type="primary">rsmG</name>
    <name evidence="7" type="ORF">G3569_02220</name>
</gene>
<dbReference type="Proteomes" id="UP000479132">
    <property type="component" value="Unassembled WGS sequence"/>
</dbReference>
<protein>
    <recommendedName>
        <fullName evidence="6">Ribosomal RNA small subunit methyltransferase G</fullName>
        <ecNumber evidence="6">2.1.1.-</ecNumber>
    </recommendedName>
    <alternativeName>
        <fullName evidence="6">16S rRNA 7-methylguanosine methyltransferase</fullName>
        <shortName evidence="6">16S rRNA m7G methyltransferase</shortName>
    </alternativeName>
</protein>
<dbReference type="Gene3D" id="3.40.50.150">
    <property type="entry name" value="Vaccinia Virus protein VP39"/>
    <property type="match status" value="1"/>
</dbReference>
<dbReference type="SUPFAM" id="SSF53335">
    <property type="entry name" value="S-adenosyl-L-methionine-dependent methyltransferases"/>
    <property type="match status" value="1"/>
</dbReference>
<comment type="function">
    <text evidence="6">Specifically methylates the N7 position of a guanine in 16S rRNA.</text>
</comment>
<keyword evidence="8" id="KW-1185">Reference proteome</keyword>
<dbReference type="Pfam" id="PF02527">
    <property type="entry name" value="GidB"/>
    <property type="match status" value="1"/>
</dbReference>
<evidence type="ECO:0000256" key="2">
    <source>
        <dbReference type="ARBA" id="ARBA00022552"/>
    </source>
</evidence>
<reference evidence="7 8" key="1">
    <citation type="submission" date="2020-02" db="EMBL/GenBank/DDBJ databases">
        <title>Aliifodinibius halophilus 2W32, complete genome.</title>
        <authorList>
            <person name="Li Y."/>
            <person name="Wu S."/>
        </authorList>
    </citation>
    <scope>NUCLEOTIDE SEQUENCE [LARGE SCALE GENOMIC DNA]</scope>
    <source>
        <strain evidence="7 8">2W32</strain>
    </source>
</reference>
<evidence type="ECO:0000256" key="6">
    <source>
        <dbReference type="HAMAP-Rule" id="MF_00074"/>
    </source>
</evidence>
<dbReference type="PANTHER" id="PTHR31760:SF0">
    <property type="entry name" value="S-ADENOSYL-L-METHIONINE-DEPENDENT METHYLTRANSFERASES SUPERFAMILY PROTEIN"/>
    <property type="match status" value="1"/>
</dbReference>
<feature type="binding site" evidence="6">
    <location>
        <position position="87"/>
    </location>
    <ligand>
        <name>S-adenosyl-L-methionine</name>
        <dbReference type="ChEBI" id="CHEBI:59789"/>
    </ligand>
</feature>
<evidence type="ECO:0000256" key="1">
    <source>
        <dbReference type="ARBA" id="ARBA00022490"/>
    </source>
</evidence>
<dbReference type="HAMAP" id="MF_00074">
    <property type="entry name" value="16SrRNA_methyltr_G"/>
    <property type="match status" value="1"/>
</dbReference>